<evidence type="ECO:0000256" key="13">
    <source>
        <dbReference type="SAM" id="SignalP"/>
    </source>
</evidence>
<evidence type="ECO:0000256" key="1">
    <source>
        <dbReference type="ARBA" id="ARBA00000548"/>
    </source>
</evidence>
<dbReference type="SUPFAM" id="SSF51011">
    <property type="entry name" value="Glycosyl hydrolase domain"/>
    <property type="match status" value="1"/>
</dbReference>
<dbReference type="InterPro" id="IPR006048">
    <property type="entry name" value="A-amylase/branching_C"/>
</dbReference>
<feature type="signal peptide" evidence="13">
    <location>
        <begin position="1"/>
        <end position="27"/>
    </location>
</feature>
<evidence type="ECO:0000259" key="15">
    <source>
        <dbReference type="SMART" id="SM00642"/>
    </source>
</evidence>
<evidence type="ECO:0000256" key="4">
    <source>
        <dbReference type="ARBA" id="ARBA00012595"/>
    </source>
</evidence>
<keyword evidence="10 12" id="KW-0326">Glycosidase</keyword>
<dbReference type="STRING" id="446470.Snas_1247"/>
<evidence type="ECO:0000256" key="7">
    <source>
        <dbReference type="ARBA" id="ARBA00022801"/>
    </source>
</evidence>
<organism evidence="16 17">
    <name type="scientific">Stackebrandtia nassauensis (strain DSM 44728 / CIP 108903 / NRRL B-16338 / NBRC 102104 / LLR-40K-21)</name>
    <dbReference type="NCBI Taxonomy" id="446470"/>
    <lineage>
        <taxon>Bacteria</taxon>
        <taxon>Bacillati</taxon>
        <taxon>Actinomycetota</taxon>
        <taxon>Actinomycetes</taxon>
        <taxon>Glycomycetales</taxon>
        <taxon>Glycomycetaceae</taxon>
        <taxon>Stackebrandtia</taxon>
    </lineage>
</organism>
<dbReference type="Gene3D" id="3.20.20.80">
    <property type="entry name" value="Glycosidases"/>
    <property type="match status" value="1"/>
</dbReference>
<dbReference type="CDD" id="cd11317">
    <property type="entry name" value="AmyAc_bac_euk_AmyA"/>
    <property type="match status" value="1"/>
</dbReference>
<dbReference type="Proteomes" id="UP000000844">
    <property type="component" value="Chromosome"/>
</dbReference>
<keyword evidence="9 12" id="KW-0119">Carbohydrate metabolism</keyword>
<dbReference type="PANTHER" id="PTHR43447">
    <property type="entry name" value="ALPHA-AMYLASE"/>
    <property type="match status" value="1"/>
</dbReference>
<accession>D3PU11</accession>
<comment type="catalytic activity">
    <reaction evidence="1 12">
        <text>Endohydrolysis of (1-&gt;4)-alpha-D-glucosidic linkages in polysaccharides containing three or more (1-&gt;4)-alpha-linked D-glucose units.</text>
        <dbReference type="EC" id="3.2.1.1"/>
    </reaction>
</comment>
<dbReference type="EC" id="3.2.1.1" evidence="4 12"/>
<feature type="chain" id="PRO_5003049223" description="Alpha-amylase" evidence="13">
    <location>
        <begin position="28"/>
        <end position="494"/>
    </location>
</feature>
<dbReference type="AlphaFoldDB" id="D3PU11"/>
<dbReference type="eggNOG" id="COG0366">
    <property type="taxonomic scope" value="Bacteria"/>
</dbReference>
<dbReference type="Gene3D" id="2.60.40.1180">
    <property type="entry name" value="Golgi alpha-mannosidase II"/>
    <property type="match status" value="1"/>
</dbReference>
<dbReference type="InterPro" id="IPR006046">
    <property type="entry name" value="Alpha_amylase"/>
</dbReference>
<reference evidence="16 17" key="1">
    <citation type="journal article" date="2009" name="Stand. Genomic Sci.">
        <title>Complete genome sequence of Stackebrandtia nassauensis type strain (LLR-40K-21).</title>
        <authorList>
            <person name="Munk C."/>
            <person name="Lapidus A."/>
            <person name="Copeland A."/>
            <person name="Jando M."/>
            <person name="Mayilraj S."/>
            <person name="Glavina Del Rio T."/>
            <person name="Nolan M."/>
            <person name="Chen F."/>
            <person name="Lucas S."/>
            <person name="Tice H."/>
            <person name="Cheng J.F."/>
            <person name="Han C."/>
            <person name="Detter J.C."/>
            <person name="Bruce D."/>
            <person name="Goodwin L."/>
            <person name="Chain P."/>
            <person name="Pitluck S."/>
            <person name="Goker M."/>
            <person name="Ovchinikova G."/>
            <person name="Pati A."/>
            <person name="Ivanova N."/>
            <person name="Mavromatis K."/>
            <person name="Chen A."/>
            <person name="Palaniappan K."/>
            <person name="Land M."/>
            <person name="Hauser L."/>
            <person name="Chang Y.J."/>
            <person name="Jeffries C.D."/>
            <person name="Bristow J."/>
            <person name="Eisen J.A."/>
            <person name="Markowitz V."/>
            <person name="Hugenholtz P."/>
            <person name="Kyrpides N.C."/>
            <person name="Klenk H.P."/>
        </authorList>
    </citation>
    <scope>NUCLEOTIDE SEQUENCE [LARGE SCALE GENOMIC DNA]</scope>
    <source>
        <strain evidence="17">DSM 44728 / CIP 108903 / NRRL B-16338 / NBRC 102104 / LLR-40K-21</strain>
    </source>
</reference>
<dbReference type="InterPro" id="IPR031319">
    <property type="entry name" value="A-amylase_C"/>
</dbReference>
<dbReference type="GO" id="GO:0046872">
    <property type="term" value="F:metal ion binding"/>
    <property type="evidence" value="ECO:0007669"/>
    <property type="project" value="UniProtKB-KW"/>
</dbReference>
<dbReference type="PRINTS" id="PR00110">
    <property type="entry name" value="ALPHAAMYLASE"/>
</dbReference>
<dbReference type="InterPro" id="IPR013780">
    <property type="entry name" value="Glyco_hydro_b"/>
</dbReference>
<evidence type="ECO:0000256" key="8">
    <source>
        <dbReference type="ARBA" id="ARBA00022837"/>
    </source>
</evidence>
<dbReference type="Pfam" id="PF00128">
    <property type="entry name" value="Alpha-amylase"/>
    <property type="match status" value="1"/>
</dbReference>
<evidence type="ECO:0000313" key="16">
    <source>
        <dbReference type="EMBL" id="ADD40957.1"/>
    </source>
</evidence>
<gene>
    <name evidence="16" type="ordered locus">Snas_1247</name>
</gene>
<keyword evidence="6" id="KW-0479">Metal-binding</keyword>
<dbReference type="InterPro" id="IPR006047">
    <property type="entry name" value="GH13_cat_dom"/>
</dbReference>
<name>D3PU11_STANL</name>
<dbReference type="SMART" id="SM00642">
    <property type="entry name" value="Aamy"/>
    <property type="match status" value="1"/>
</dbReference>
<keyword evidence="17" id="KW-1185">Reference proteome</keyword>
<evidence type="ECO:0000256" key="10">
    <source>
        <dbReference type="ARBA" id="ARBA00023295"/>
    </source>
</evidence>
<sequence>MRTKNLIPPMVVITVLATGFTAGVAQSEPGQPSTVEATAPIAGDEAILHLFQWPWKSVASECTNVLGPAKFPAVEVSAPQEHVVLPDKQYPWWQDYQPVSYQLESRRGSAKDFADMVSACDDAGVEVYVDTIVNHMAGGASTGTGSGGSEYSQYDYPAVPYGNNDFHHCGRNGNDDIQNWQDQWEVRNCELLDLSDLATETEHVRKQLTGYMQDLIDLGVDGFRIDAAKHVPVADLEAIYGGLTGDPKIFQEVIEGGNGEISPNEYKGLGRVTEFRYGDQVGARFKDGQLSALKDFQSQMLLDSSAATTFIDNHDTQRSGRAQLTYKNGARYYMAEAFALAHGYGSPHILSGFAFDNADAGPPAESDGTTKQAVADDGACASGWECSHRQRAVLNLGAFRTAAGDAAVTDWWSNGSDQIAFGRGDRAFAAFNASGSALTTEFATALPDGEYCDVANGDHTDGACDGPAYTVSGGKLTATVPANGVLAVHVNAAI</sequence>
<comment type="cofactor">
    <cofactor evidence="2">
        <name>Ca(2+)</name>
        <dbReference type="ChEBI" id="CHEBI:29108"/>
    </cofactor>
</comment>
<comment type="similarity">
    <text evidence="3 11">Belongs to the glycosyl hydrolase 13 family.</text>
</comment>
<evidence type="ECO:0000256" key="6">
    <source>
        <dbReference type="ARBA" id="ARBA00022723"/>
    </source>
</evidence>
<evidence type="ECO:0000313" key="17">
    <source>
        <dbReference type="Proteomes" id="UP000000844"/>
    </source>
</evidence>
<dbReference type="SMART" id="SM00632">
    <property type="entry name" value="Aamy_C"/>
    <property type="match status" value="1"/>
</dbReference>
<protein>
    <recommendedName>
        <fullName evidence="5 12">Alpha-amylase</fullName>
        <ecNumber evidence="4 12">3.2.1.1</ecNumber>
    </recommendedName>
</protein>
<dbReference type="Pfam" id="PF02806">
    <property type="entry name" value="Alpha-amylase_C"/>
    <property type="match status" value="1"/>
</dbReference>
<evidence type="ECO:0000256" key="9">
    <source>
        <dbReference type="ARBA" id="ARBA00023277"/>
    </source>
</evidence>
<evidence type="ECO:0000256" key="11">
    <source>
        <dbReference type="RuleBase" id="RU003615"/>
    </source>
</evidence>
<dbReference type="HOGENOM" id="CLU_013336_0_0_11"/>
<keyword evidence="8" id="KW-0106">Calcium</keyword>
<feature type="domain" description="Glycosyl hydrolase family 13 catalytic" evidence="15">
    <location>
        <begin position="45"/>
        <end position="400"/>
    </location>
</feature>
<dbReference type="CAZy" id="GH13">
    <property type="family name" value="Glycoside Hydrolase Family 13"/>
</dbReference>
<dbReference type="GO" id="GO:0004556">
    <property type="term" value="F:alpha-amylase activity"/>
    <property type="evidence" value="ECO:0007669"/>
    <property type="project" value="UniProtKB-UniRule"/>
</dbReference>
<dbReference type="RefSeq" id="WP_013016528.1">
    <property type="nucleotide sequence ID" value="NC_013947.1"/>
</dbReference>
<keyword evidence="7 12" id="KW-0378">Hydrolase</keyword>
<dbReference type="EMBL" id="CP001778">
    <property type="protein sequence ID" value="ADD40957.1"/>
    <property type="molecule type" value="Genomic_DNA"/>
</dbReference>
<evidence type="ECO:0000256" key="5">
    <source>
        <dbReference type="ARBA" id="ARBA00017303"/>
    </source>
</evidence>
<evidence type="ECO:0000256" key="3">
    <source>
        <dbReference type="ARBA" id="ARBA00008061"/>
    </source>
</evidence>
<dbReference type="GO" id="GO:0005975">
    <property type="term" value="P:carbohydrate metabolic process"/>
    <property type="evidence" value="ECO:0007669"/>
    <property type="project" value="InterPro"/>
</dbReference>
<feature type="domain" description="Alpha-amylase C-terminal" evidence="14">
    <location>
        <begin position="409"/>
        <end position="493"/>
    </location>
</feature>
<evidence type="ECO:0000256" key="2">
    <source>
        <dbReference type="ARBA" id="ARBA00001913"/>
    </source>
</evidence>
<evidence type="ECO:0000256" key="12">
    <source>
        <dbReference type="RuleBase" id="RU361134"/>
    </source>
</evidence>
<dbReference type="KEGG" id="sna:Snas_1247"/>
<dbReference type="SUPFAM" id="SSF51445">
    <property type="entry name" value="(Trans)glycosidases"/>
    <property type="match status" value="1"/>
</dbReference>
<evidence type="ECO:0000259" key="14">
    <source>
        <dbReference type="SMART" id="SM00632"/>
    </source>
</evidence>
<keyword evidence="13" id="KW-0732">Signal</keyword>
<dbReference type="InterPro" id="IPR017853">
    <property type="entry name" value="GH"/>
</dbReference>
<proteinExistence type="inferred from homology"/>